<protein>
    <recommendedName>
        <fullName evidence="4">DUF2815 family protein</fullName>
    </recommendedName>
</protein>
<proteinExistence type="predicted"/>
<gene>
    <name evidence="2" type="ORF">UFOVP1326_16</name>
    <name evidence="3" type="ORF">UFOVP1436_23</name>
</gene>
<dbReference type="SUPFAM" id="SSF50249">
    <property type="entry name" value="Nucleic acid-binding proteins"/>
    <property type="match status" value="1"/>
</dbReference>
<reference evidence="3" key="1">
    <citation type="submission" date="2020-05" db="EMBL/GenBank/DDBJ databases">
        <authorList>
            <person name="Chiriac C."/>
            <person name="Salcher M."/>
            <person name="Ghai R."/>
            <person name="Kavagutti S V."/>
        </authorList>
    </citation>
    <scope>NUCLEOTIDE SEQUENCE</scope>
</reference>
<accession>A0A6J5SFR5</accession>
<evidence type="ECO:0000256" key="1">
    <source>
        <dbReference type="SAM" id="MobiDB-lite"/>
    </source>
</evidence>
<feature type="region of interest" description="Disordered" evidence="1">
    <location>
        <begin position="165"/>
        <end position="194"/>
    </location>
</feature>
<evidence type="ECO:0000313" key="3">
    <source>
        <dbReference type="EMBL" id="CAB4212618.1"/>
    </source>
</evidence>
<dbReference type="EMBL" id="LR797276">
    <property type="protein sequence ID" value="CAB4199058.1"/>
    <property type="molecule type" value="Genomic_DNA"/>
</dbReference>
<dbReference type="Pfam" id="PF10991">
    <property type="entry name" value="Enc34_ssDNA-bd"/>
    <property type="match status" value="1"/>
</dbReference>
<sequence>MSTSLKLPNVRLSFPDIFEATQYQGKGAFRYNATFLIAPGSPNDKLILAAIEKEAEANFGKNWKAVLNGMRANSNKFCYLDGNTKEYDGYEGMFYLASHRRQEDGPVTVLDQNPKIVLTPADGRPYGGCYVNALVDIYAQNGENQGMRCGLRGVQFFRDGDAFGGSRPAQPDEFDDVSEGAGAGDFGGDDNDLG</sequence>
<dbReference type="EMBL" id="LR797388">
    <property type="protein sequence ID" value="CAB4212618.1"/>
    <property type="molecule type" value="Genomic_DNA"/>
</dbReference>
<dbReference type="InterPro" id="IPR022595">
    <property type="entry name" value="Enc34_ssDNA-bd"/>
</dbReference>
<evidence type="ECO:0000313" key="2">
    <source>
        <dbReference type="EMBL" id="CAB4199058.1"/>
    </source>
</evidence>
<dbReference type="InterPro" id="IPR012340">
    <property type="entry name" value="NA-bd_OB-fold"/>
</dbReference>
<evidence type="ECO:0008006" key="4">
    <source>
        <dbReference type="Google" id="ProtNLM"/>
    </source>
</evidence>
<name>A0A6J5SFR5_9CAUD</name>
<dbReference type="Gene3D" id="2.40.50.140">
    <property type="entry name" value="Nucleic acid-binding proteins"/>
    <property type="match status" value="1"/>
</dbReference>
<organism evidence="3">
    <name type="scientific">uncultured Caudovirales phage</name>
    <dbReference type="NCBI Taxonomy" id="2100421"/>
    <lineage>
        <taxon>Viruses</taxon>
        <taxon>Duplodnaviria</taxon>
        <taxon>Heunggongvirae</taxon>
        <taxon>Uroviricota</taxon>
        <taxon>Caudoviricetes</taxon>
        <taxon>Peduoviridae</taxon>
        <taxon>Maltschvirus</taxon>
        <taxon>Maltschvirus maltsch</taxon>
    </lineage>
</organism>